<dbReference type="EMBL" id="BAAABV010000024">
    <property type="protein sequence ID" value="GAA0313103.1"/>
    <property type="molecule type" value="Genomic_DNA"/>
</dbReference>
<keyword evidence="2" id="KW-0472">Membrane</keyword>
<keyword evidence="4" id="KW-1185">Reference proteome</keyword>
<gene>
    <name evidence="3" type="ORF">GCM10010302_60060</name>
</gene>
<comment type="caution">
    <text evidence="3">The sequence shown here is derived from an EMBL/GenBank/DDBJ whole genome shotgun (WGS) entry which is preliminary data.</text>
</comment>
<reference evidence="4" key="1">
    <citation type="journal article" date="2019" name="Int. J. Syst. Evol. Microbiol.">
        <title>The Global Catalogue of Microorganisms (GCM) 10K type strain sequencing project: providing services to taxonomists for standard genome sequencing and annotation.</title>
        <authorList>
            <consortium name="The Broad Institute Genomics Platform"/>
            <consortium name="The Broad Institute Genome Sequencing Center for Infectious Disease"/>
            <person name="Wu L."/>
            <person name="Ma J."/>
        </authorList>
    </citation>
    <scope>NUCLEOTIDE SEQUENCE [LARGE SCALE GENOMIC DNA]</scope>
    <source>
        <strain evidence="4">JCM 4505</strain>
    </source>
</reference>
<protein>
    <submittedName>
        <fullName evidence="3">Uncharacterized protein</fullName>
    </submittedName>
</protein>
<feature type="region of interest" description="Disordered" evidence="1">
    <location>
        <begin position="49"/>
        <end position="69"/>
    </location>
</feature>
<organism evidence="3 4">
    <name type="scientific">Streptomyces polychromogenes</name>
    <dbReference type="NCBI Taxonomy" id="67342"/>
    <lineage>
        <taxon>Bacteria</taxon>
        <taxon>Bacillati</taxon>
        <taxon>Actinomycetota</taxon>
        <taxon>Actinomycetes</taxon>
        <taxon>Kitasatosporales</taxon>
        <taxon>Streptomycetaceae</taxon>
        <taxon>Streptomyces</taxon>
    </lineage>
</organism>
<dbReference type="Proteomes" id="UP001501867">
    <property type="component" value="Unassembled WGS sequence"/>
</dbReference>
<accession>A0ABP3FAM1</accession>
<keyword evidence="2" id="KW-1133">Transmembrane helix</keyword>
<evidence type="ECO:0000313" key="4">
    <source>
        <dbReference type="Proteomes" id="UP001501867"/>
    </source>
</evidence>
<feature type="transmembrane region" description="Helical" evidence="2">
    <location>
        <begin position="22"/>
        <end position="44"/>
    </location>
</feature>
<evidence type="ECO:0000256" key="1">
    <source>
        <dbReference type="SAM" id="MobiDB-lite"/>
    </source>
</evidence>
<dbReference type="RefSeq" id="WP_344166298.1">
    <property type="nucleotide sequence ID" value="NZ_BAAABV010000024.1"/>
</dbReference>
<name>A0ABP3FAM1_9ACTN</name>
<proteinExistence type="predicted"/>
<keyword evidence="2" id="KW-0812">Transmembrane</keyword>
<evidence type="ECO:0000313" key="3">
    <source>
        <dbReference type="EMBL" id="GAA0313103.1"/>
    </source>
</evidence>
<sequence>MTPATLLAADHSDLLRHLLVDMALKAAITVAALTVLALGMCALWRRAGRARHGGSGRPTPARRPSSRDL</sequence>
<evidence type="ECO:0000256" key="2">
    <source>
        <dbReference type="SAM" id="Phobius"/>
    </source>
</evidence>